<dbReference type="PANTHER" id="PTHR43740:SF2">
    <property type="entry name" value="LEUCINE--TRNA LIGASE, MITOCHONDRIAL"/>
    <property type="match status" value="1"/>
</dbReference>
<dbReference type="PRINTS" id="PR00985">
    <property type="entry name" value="TRNASYNTHLEU"/>
</dbReference>
<dbReference type="EC" id="6.1.1.4" evidence="2"/>
<dbReference type="STRING" id="70415.A0A5S6Q9J2"/>
<keyword evidence="5 10" id="KW-0067">ATP-binding</keyword>
<evidence type="ECO:0000256" key="6">
    <source>
        <dbReference type="ARBA" id="ARBA00022917"/>
    </source>
</evidence>
<comment type="catalytic activity">
    <reaction evidence="9">
        <text>tRNA(Leu) + L-leucine + ATP = L-leucyl-tRNA(Leu) + AMP + diphosphate</text>
        <dbReference type="Rhea" id="RHEA:11688"/>
        <dbReference type="Rhea" id="RHEA-COMP:9613"/>
        <dbReference type="Rhea" id="RHEA-COMP:9622"/>
        <dbReference type="ChEBI" id="CHEBI:30616"/>
        <dbReference type="ChEBI" id="CHEBI:33019"/>
        <dbReference type="ChEBI" id="CHEBI:57427"/>
        <dbReference type="ChEBI" id="CHEBI:78442"/>
        <dbReference type="ChEBI" id="CHEBI:78494"/>
        <dbReference type="ChEBI" id="CHEBI:456215"/>
        <dbReference type="EC" id="6.1.1.4"/>
    </reaction>
</comment>
<keyword evidence="4 10" id="KW-0547">Nucleotide-binding</keyword>
<dbReference type="Pfam" id="PF08264">
    <property type="entry name" value="Anticodon_1"/>
    <property type="match status" value="1"/>
</dbReference>
<reference evidence="14" key="1">
    <citation type="submission" date="2019-12" db="UniProtKB">
        <authorList>
            <consortium name="WormBaseParasite"/>
        </authorList>
    </citation>
    <scope>IDENTIFICATION</scope>
</reference>
<dbReference type="InterPro" id="IPR014729">
    <property type="entry name" value="Rossmann-like_a/b/a_fold"/>
</dbReference>
<evidence type="ECO:0000256" key="9">
    <source>
        <dbReference type="ARBA" id="ARBA00047469"/>
    </source>
</evidence>
<feature type="domain" description="Methionyl/Valyl/Leucyl/Isoleucyl-tRNA synthetase anticodon-binding" evidence="12">
    <location>
        <begin position="683"/>
        <end position="798"/>
    </location>
</feature>
<keyword evidence="6 10" id="KW-0648">Protein biosynthesis</keyword>
<sequence length="851" mass="97359">MRFRLRLPACNHTLSRVYSTALQWPGLENGQKLLAHEDFEAIENRWHMEVLYSCKNVPADAAKQYVLPMFPYPSGNLHIGHLRVYTISDILARFYRLKDCKVIHPIGWDAFGLPADNAAKERKENPAKWTAKNIVSMKSQLLQLGCQFDWNREIRTCNPDYYKWTQWIFLQLLKVGLVYRHESFVNWDPVDLTVLATEQVNEHGCSWRSGARVVQKRLKQWFVKTSYFAEELYNELDKYTHWADIASIQRHWIGPCDSYRFSFKLQKDSGIDFDDFVHIHADKPSDLIYGRLIIVRRQHILNVQGLSQVGDSLLAVTAWNPITQRSLPIFVADDSCFIDSEDARLVSFNDPYCQTFAQKHLLSQPDAALEKLTDAEILDLAKIHGCGGYKTSRKLKDWVVSRQRYWGTPIPIVYCSNCGAVPVPENELPVTLPDVIDDRVYKKSFSLAEFTNWRSVKCPKCFGQAERETDTLDTFFDSSWYYLRFLDSRNASFLCDTNLANANMPVDIYIGGKEHAALHLFYARFMSRFLSSIGTHRCPEPFARLLPQGMVMAPTYKTAESGKYVSSSSVVTSCGKLYDKETGEPLLETMEKMSKSKQNGVDPQELFAKYGCDVTRLLVTANVSPQSHRSWNLDGLRGIQNWINRVCWVVATVVERRRSTEACEAEAIDATTEAHLKESSDYFIRQVTYHMEKSFLFNTAISRLQGFTNVLRKCAVETVAGSPEFERCLRSLLIMMHPFAPHVSSEFWDALSEVPTLLRGVHSAKRLPVWEQKWPAPDKNSAAVLVVQLNGRRVAKIRINSEAFHSLDGKSALEMAMECSSVKAQISQKRLRSYRLELSPELGGRLLLQVV</sequence>
<evidence type="ECO:0000256" key="8">
    <source>
        <dbReference type="ARBA" id="ARBA00030520"/>
    </source>
</evidence>
<evidence type="ECO:0000256" key="4">
    <source>
        <dbReference type="ARBA" id="ARBA00022741"/>
    </source>
</evidence>
<dbReference type="GO" id="GO:0032543">
    <property type="term" value="P:mitochondrial translation"/>
    <property type="evidence" value="ECO:0007669"/>
    <property type="project" value="TreeGrafter"/>
</dbReference>
<dbReference type="InterPro" id="IPR002302">
    <property type="entry name" value="Leu-tRNA-ligase"/>
</dbReference>
<dbReference type="PANTHER" id="PTHR43740">
    <property type="entry name" value="LEUCYL-TRNA SYNTHETASE"/>
    <property type="match status" value="1"/>
</dbReference>
<dbReference type="AlphaFoldDB" id="A0A5S6Q9J2"/>
<dbReference type="SUPFAM" id="SSF47323">
    <property type="entry name" value="Anticodon-binding domain of a subclass of class I aminoacyl-tRNA synthetases"/>
    <property type="match status" value="1"/>
</dbReference>
<dbReference type="GO" id="GO:0006429">
    <property type="term" value="P:leucyl-tRNA aminoacylation"/>
    <property type="evidence" value="ECO:0007669"/>
    <property type="project" value="InterPro"/>
</dbReference>
<dbReference type="GO" id="GO:0005524">
    <property type="term" value="F:ATP binding"/>
    <property type="evidence" value="ECO:0007669"/>
    <property type="project" value="UniProtKB-KW"/>
</dbReference>
<evidence type="ECO:0000256" key="1">
    <source>
        <dbReference type="ARBA" id="ARBA00005594"/>
    </source>
</evidence>
<dbReference type="GO" id="GO:0005739">
    <property type="term" value="C:mitochondrion"/>
    <property type="evidence" value="ECO:0007669"/>
    <property type="project" value="TreeGrafter"/>
</dbReference>
<dbReference type="InterPro" id="IPR013155">
    <property type="entry name" value="M/V/L/I-tRNA-synth_anticd-bd"/>
</dbReference>
<dbReference type="Gene3D" id="1.10.730.10">
    <property type="entry name" value="Isoleucyl-tRNA Synthetase, Domain 1"/>
    <property type="match status" value="1"/>
</dbReference>
<keyword evidence="3 10" id="KW-0436">Ligase</keyword>
<dbReference type="Proteomes" id="UP000046395">
    <property type="component" value="Unassembled WGS sequence"/>
</dbReference>
<feature type="domain" description="Aminoacyl-tRNA synthetase class Ia" evidence="11">
    <location>
        <begin position="394"/>
        <end position="575"/>
    </location>
</feature>
<dbReference type="InterPro" id="IPR001412">
    <property type="entry name" value="aa-tRNA-synth_I_CS"/>
</dbReference>
<evidence type="ECO:0000256" key="5">
    <source>
        <dbReference type="ARBA" id="ARBA00022840"/>
    </source>
</evidence>
<comment type="similarity">
    <text evidence="1 10">Belongs to the class-I aminoacyl-tRNA synthetase family.</text>
</comment>
<evidence type="ECO:0000313" key="14">
    <source>
        <dbReference type="WBParaSite" id="TMUE_1000003622.1"/>
    </source>
</evidence>
<keyword evidence="13" id="KW-1185">Reference proteome</keyword>
<dbReference type="WBParaSite" id="TMUE_1000003622.1">
    <property type="protein sequence ID" value="TMUE_1000003622.1"/>
    <property type="gene ID" value="WBGene00288573"/>
</dbReference>
<name>A0A5S6Q9J2_TRIMR</name>
<evidence type="ECO:0000256" key="3">
    <source>
        <dbReference type="ARBA" id="ARBA00022598"/>
    </source>
</evidence>
<dbReference type="InterPro" id="IPR002300">
    <property type="entry name" value="aa-tRNA-synth_Ia"/>
</dbReference>
<organism evidence="13 14">
    <name type="scientific">Trichuris muris</name>
    <name type="common">Mouse whipworm</name>
    <dbReference type="NCBI Taxonomy" id="70415"/>
    <lineage>
        <taxon>Eukaryota</taxon>
        <taxon>Metazoa</taxon>
        <taxon>Ecdysozoa</taxon>
        <taxon>Nematoda</taxon>
        <taxon>Enoplea</taxon>
        <taxon>Dorylaimia</taxon>
        <taxon>Trichinellida</taxon>
        <taxon>Trichuridae</taxon>
        <taxon>Trichuris</taxon>
    </lineage>
</organism>
<dbReference type="Gene3D" id="3.40.50.620">
    <property type="entry name" value="HUPs"/>
    <property type="match status" value="2"/>
</dbReference>
<evidence type="ECO:0000256" key="2">
    <source>
        <dbReference type="ARBA" id="ARBA00013164"/>
    </source>
</evidence>
<dbReference type="FunFam" id="1.10.730.10:FF:000002">
    <property type="entry name" value="Leucine--tRNA ligase"/>
    <property type="match status" value="1"/>
</dbReference>
<evidence type="ECO:0000256" key="7">
    <source>
        <dbReference type="ARBA" id="ARBA00023146"/>
    </source>
</evidence>
<dbReference type="FunFam" id="3.40.50.620:FF:000003">
    <property type="entry name" value="Leucine--tRNA ligase"/>
    <property type="match status" value="1"/>
</dbReference>
<dbReference type="PROSITE" id="PS00178">
    <property type="entry name" value="AA_TRNA_LIGASE_I"/>
    <property type="match status" value="1"/>
</dbReference>
<protein>
    <recommendedName>
        <fullName evidence="2">leucine--tRNA ligase</fullName>
        <ecNumber evidence="2">6.1.1.4</ecNumber>
    </recommendedName>
    <alternativeName>
        <fullName evidence="8">Leucyl-tRNA synthetase</fullName>
    </alternativeName>
</protein>
<dbReference type="CDD" id="cd00812">
    <property type="entry name" value="LeuRS_core"/>
    <property type="match status" value="1"/>
</dbReference>
<dbReference type="SUPFAM" id="SSF52374">
    <property type="entry name" value="Nucleotidylyl transferase"/>
    <property type="match status" value="1"/>
</dbReference>
<keyword evidence="7 10" id="KW-0030">Aminoacyl-tRNA synthetase</keyword>
<feature type="domain" description="Aminoacyl-tRNA synthetase class Ia" evidence="11">
    <location>
        <begin position="44"/>
        <end position="244"/>
    </location>
</feature>
<evidence type="ECO:0000259" key="12">
    <source>
        <dbReference type="Pfam" id="PF08264"/>
    </source>
</evidence>
<dbReference type="InterPro" id="IPR009080">
    <property type="entry name" value="tRNAsynth_Ia_anticodon-bd"/>
</dbReference>
<evidence type="ECO:0000259" key="11">
    <source>
        <dbReference type="Pfam" id="PF00133"/>
    </source>
</evidence>
<proteinExistence type="inferred from homology"/>
<evidence type="ECO:0000313" key="13">
    <source>
        <dbReference type="Proteomes" id="UP000046395"/>
    </source>
</evidence>
<accession>A0A5S6Q9J2</accession>
<dbReference type="GO" id="GO:0004823">
    <property type="term" value="F:leucine-tRNA ligase activity"/>
    <property type="evidence" value="ECO:0007669"/>
    <property type="project" value="UniProtKB-EC"/>
</dbReference>
<evidence type="ECO:0000256" key="10">
    <source>
        <dbReference type="RuleBase" id="RU363035"/>
    </source>
</evidence>
<dbReference type="Pfam" id="PF00133">
    <property type="entry name" value="tRNA-synt_1"/>
    <property type="match status" value="2"/>
</dbReference>